<dbReference type="PROSITE" id="PS00218">
    <property type="entry name" value="AMINO_ACID_PERMEASE_1"/>
    <property type="match status" value="1"/>
</dbReference>
<organism evidence="11 12">
    <name type="scientific">Yarrowia lipolytica</name>
    <name type="common">Candida lipolytica</name>
    <dbReference type="NCBI Taxonomy" id="4952"/>
    <lineage>
        <taxon>Eukaryota</taxon>
        <taxon>Fungi</taxon>
        <taxon>Dikarya</taxon>
        <taxon>Ascomycota</taxon>
        <taxon>Saccharomycotina</taxon>
        <taxon>Dipodascomycetes</taxon>
        <taxon>Dipodascales</taxon>
        <taxon>Dipodascales incertae sedis</taxon>
        <taxon>Yarrowia</taxon>
    </lineage>
</organism>
<dbReference type="InterPro" id="IPR004840">
    <property type="entry name" value="Amino_acid_permease_CS"/>
</dbReference>
<evidence type="ECO:0000256" key="3">
    <source>
        <dbReference type="ARBA" id="ARBA00022448"/>
    </source>
</evidence>
<dbReference type="InterPro" id="IPR050524">
    <property type="entry name" value="APC_YAT"/>
</dbReference>
<evidence type="ECO:0000313" key="11">
    <source>
        <dbReference type="EMBL" id="AOW07445.1"/>
    </source>
</evidence>
<keyword evidence="6" id="KW-0029">Amino-acid transport</keyword>
<evidence type="ECO:0000256" key="5">
    <source>
        <dbReference type="ARBA" id="ARBA00022692"/>
    </source>
</evidence>
<feature type="domain" description="Amino acid permease/ SLC12A" evidence="10">
    <location>
        <begin position="111"/>
        <end position="574"/>
    </location>
</feature>
<feature type="transmembrane region" description="Helical" evidence="9">
    <location>
        <begin position="548"/>
        <end position="566"/>
    </location>
</feature>
<dbReference type="AlphaFoldDB" id="A0A1H6PP09"/>
<accession>A0A1H6PP09</accession>
<comment type="similarity">
    <text evidence="2">Belongs to the amino acid-polyamine-organocation (APC) superfamily. YAT (TC 2.A.3.10) family.</text>
</comment>
<dbReference type="Proteomes" id="UP000182444">
    <property type="component" value="Chromosome 1F"/>
</dbReference>
<feature type="transmembrane region" description="Helical" evidence="9">
    <location>
        <begin position="465"/>
        <end position="491"/>
    </location>
</feature>
<dbReference type="Pfam" id="PF00324">
    <property type="entry name" value="AA_permease"/>
    <property type="match status" value="1"/>
</dbReference>
<dbReference type="GeneID" id="2908302"/>
<reference evidence="11 12" key="1">
    <citation type="journal article" date="2016" name="PLoS ONE">
        <title>Sequence Assembly of Yarrowia lipolytica Strain W29/CLIB89 Shows Transposable Element Diversity.</title>
        <authorList>
            <person name="Magnan C."/>
            <person name="Yu J."/>
            <person name="Chang I."/>
            <person name="Jahn E."/>
            <person name="Kanomata Y."/>
            <person name="Wu J."/>
            <person name="Zeller M."/>
            <person name="Oakes M."/>
            <person name="Baldi P."/>
            <person name="Sandmeyer S."/>
        </authorList>
    </citation>
    <scope>NUCLEOTIDE SEQUENCE [LARGE SCALE GENOMIC DNA]</scope>
    <source>
        <strain evidence="12">CLIB89(W29)</strain>
    </source>
</reference>
<feature type="transmembrane region" description="Helical" evidence="9">
    <location>
        <begin position="114"/>
        <end position="133"/>
    </location>
</feature>
<evidence type="ECO:0000256" key="4">
    <source>
        <dbReference type="ARBA" id="ARBA00022475"/>
    </source>
</evidence>
<feature type="transmembrane region" description="Helical" evidence="9">
    <location>
        <begin position="512"/>
        <end position="536"/>
    </location>
</feature>
<feature type="transmembrane region" description="Helical" evidence="9">
    <location>
        <begin position="192"/>
        <end position="214"/>
    </location>
</feature>
<evidence type="ECO:0000256" key="9">
    <source>
        <dbReference type="SAM" id="Phobius"/>
    </source>
</evidence>
<dbReference type="PANTHER" id="PTHR43341">
    <property type="entry name" value="AMINO ACID PERMEASE"/>
    <property type="match status" value="1"/>
</dbReference>
<dbReference type="VEuPathDB" id="FungiDB:YALI1_F26427g"/>
<keyword evidence="7 9" id="KW-1133">Transmembrane helix</keyword>
<dbReference type="RefSeq" id="XP_505640.3">
    <property type="nucleotide sequence ID" value="XM_505640.3"/>
</dbReference>
<dbReference type="NCBIfam" id="TIGR00913">
    <property type="entry name" value="2A0310"/>
    <property type="match status" value="1"/>
</dbReference>
<keyword evidence="3" id="KW-0813">Transport</keyword>
<name>A0A1H6PP09_YARLL</name>
<dbReference type="VEuPathDB" id="FungiDB:YALI0_F19866g"/>
<dbReference type="InterPro" id="IPR004841">
    <property type="entry name" value="AA-permease/SLC12A_dom"/>
</dbReference>
<comment type="subcellular location">
    <subcellularLocation>
        <location evidence="1">Cell membrane</location>
        <topology evidence="1">Multi-pass membrane protein</topology>
    </subcellularLocation>
</comment>
<evidence type="ECO:0000256" key="6">
    <source>
        <dbReference type="ARBA" id="ARBA00022970"/>
    </source>
</evidence>
<dbReference type="InterPro" id="IPR004762">
    <property type="entry name" value="Amino_acid_permease_fungi"/>
</dbReference>
<dbReference type="KEGG" id="yli:2908302"/>
<dbReference type="PANTHER" id="PTHR43341:SF1">
    <property type="entry name" value="GENERAL AMINO-ACID PERMEASE GAP1"/>
    <property type="match status" value="1"/>
</dbReference>
<keyword evidence="4" id="KW-1003">Cell membrane</keyword>
<feature type="transmembrane region" description="Helical" evidence="9">
    <location>
        <begin position="252"/>
        <end position="276"/>
    </location>
</feature>
<dbReference type="GO" id="GO:0005886">
    <property type="term" value="C:plasma membrane"/>
    <property type="evidence" value="ECO:0007669"/>
    <property type="project" value="UniProtKB-SubCell"/>
</dbReference>
<evidence type="ECO:0000313" key="12">
    <source>
        <dbReference type="Proteomes" id="UP000182444"/>
    </source>
</evidence>
<feature type="transmembrane region" description="Helical" evidence="9">
    <location>
        <begin position="438"/>
        <end position="459"/>
    </location>
</feature>
<keyword evidence="5 9" id="KW-0812">Transmembrane</keyword>
<evidence type="ECO:0000256" key="8">
    <source>
        <dbReference type="ARBA" id="ARBA00023136"/>
    </source>
</evidence>
<evidence type="ECO:0000256" key="1">
    <source>
        <dbReference type="ARBA" id="ARBA00004651"/>
    </source>
</evidence>
<feature type="transmembrane region" description="Helical" evidence="9">
    <location>
        <begin position="226"/>
        <end position="246"/>
    </location>
</feature>
<dbReference type="GO" id="GO:0015171">
    <property type="term" value="F:amino acid transmembrane transporter activity"/>
    <property type="evidence" value="ECO:0007669"/>
    <property type="project" value="TreeGrafter"/>
</dbReference>
<sequence>MHLLNANAETMRQDALENFAEPLVYMSRACQVHGKQHVCTMTEEKTHSLSPNDSVSSGIGEIKTTSKWRNFVDSFKEADLHDVDTEGMTELEISQLKAANSPLQRSLKDRHVKMIAIGGSIGTGLFVGSGGALAQGGPAALLIAYTLVGSLLFCTINSLGELAVAFPVSGAFATFSSNFIDPAWGFAMGWNYTLNWFITFPLELVAASITVDLWREFNNSNISPAAWVAIFYVAIVSINFFGAKGYGEAEFIFSIIKVVAVVGFILFSLILVCGGVPGNGYIGGKHFHDPGAFANSFKGVAATFINAAFAFGGTELVGLAAAETENPRRAIPSATKQVFWRCFIFYFLSLLFIGLIVPYNSPELLAQGSVLGSASPFVIAIKNAGVKGLPSVMNVVIMVAVLSVGNSAIYGCSRTVAALAAQGMAPKIFGYIDRTGRPLVGIIACSIFGLLAFVCAAPKEVENEVFFWLLSVAGLSGTFTWGSVNLCHIRWRLAIKKQGRELKREVTFKSRVGIWGSIYSFVFCIVILAFQFWVALFPVGGADPTPRVFFQAYLCVPVILVFYFVYKIWKRTKIWKLADINLDVGRREFDYDALQRQLEAEKIEMATRPWYVRWGNYWC</sequence>
<gene>
    <name evidence="11" type="ORF">YALI1_F26427g</name>
</gene>
<protein>
    <recommendedName>
        <fullName evidence="10">Amino acid permease/ SLC12A domain-containing protein</fullName>
    </recommendedName>
</protein>
<feature type="transmembrane region" description="Helical" evidence="9">
    <location>
        <begin position="395"/>
        <end position="417"/>
    </location>
</feature>
<dbReference type="FunFam" id="1.20.1740.10:FF:000017">
    <property type="entry name" value="Amino acid permease"/>
    <property type="match status" value="1"/>
</dbReference>
<keyword evidence="8 9" id="KW-0472">Membrane</keyword>
<evidence type="ECO:0000256" key="2">
    <source>
        <dbReference type="ARBA" id="ARBA00006983"/>
    </source>
</evidence>
<dbReference type="eggNOG" id="KOG1286">
    <property type="taxonomic scope" value="Eukaryota"/>
</dbReference>
<dbReference type="EMBL" id="CP017558">
    <property type="protein sequence ID" value="AOW07445.1"/>
    <property type="molecule type" value="Genomic_DNA"/>
</dbReference>
<evidence type="ECO:0000256" key="7">
    <source>
        <dbReference type="ARBA" id="ARBA00022989"/>
    </source>
</evidence>
<feature type="transmembrane region" description="Helical" evidence="9">
    <location>
        <begin position="338"/>
        <end position="359"/>
    </location>
</feature>
<dbReference type="Gene3D" id="1.20.1740.10">
    <property type="entry name" value="Amino acid/polyamine transporter I"/>
    <property type="match status" value="1"/>
</dbReference>
<evidence type="ECO:0000259" key="10">
    <source>
        <dbReference type="Pfam" id="PF00324"/>
    </source>
</evidence>
<proteinExistence type="inferred from homology"/>